<organism evidence="2 3">
    <name type="scientific">Dactylosporangium darangshiense</name>
    <dbReference type="NCBI Taxonomy" id="579108"/>
    <lineage>
        <taxon>Bacteria</taxon>
        <taxon>Bacillati</taxon>
        <taxon>Actinomycetota</taxon>
        <taxon>Actinomycetes</taxon>
        <taxon>Micromonosporales</taxon>
        <taxon>Micromonosporaceae</taxon>
        <taxon>Dactylosporangium</taxon>
    </lineage>
</organism>
<dbReference type="Proteomes" id="UP001500620">
    <property type="component" value="Unassembled WGS sequence"/>
</dbReference>
<name>A0ABP8DUG0_9ACTN</name>
<dbReference type="Gene3D" id="3.40.50.1460">
    <property type="match status" value="1"/>
</dbReference>
<dbReference type="Pfam" id="PF12770">
    <property type="entry name" value="CHAT"/>
    <property type="match status" value="1"/>
</dbReference>
<dbReference type="InterPro" id="IPR024983">
    <property type="entry name" value="CHAT_dom"/>
</dbReference>
<evidence type="ECO:0000313" key="2">
    <source>
        <dbReference type="EMBL" id="GAA4263582.1"/>
    </source>
</evidence>
<proteinExistence type="predicted"/>
<evidence type="ECO:0000259" key="1">
    <source>
        <dbReference type="Pfam" id="PF12770"/>
    </source>
</evidence>
<reference evidence="3" key="1">
    <citation type="journal article" date="2019" name="Int. J. Syst. Evol. Microbiol.">
        <title>The Global Catalogue of Microorganisms (GCM) 10K type strain sequencing project: providing services to taxonomists for standard genome sequencing and annotation.</title>
        <authorList>
            <consortium name="The Broad Institute Genomics Platform"/>
            <consortium name="The Broad Institute Genome Sequencing Center for Infectious Disease"/>
            <person name="Wu L."/>
            <person name="Ma J."/>
        </authorList>
    </citation>
    <scope>NUCLEOTIDE SEQUENCE [LARGE SCALE GENOMIC DNA]</scope>
    <source>
        <strain evidence="3">JCM 17441</strain>
    </source>
</reference>
<dbReference type="EMBL" id="BAABAT010000073">
    <property type="protein sequence ID" value="GAA4263582.1"/>
    <property type="molecule type" value="Genomic_DNA"/>
</dbReference>
<gene>
    <name evidence="2" type="ORF">GCM10022255_109430</name>
</gene>
<dbReference type="RefSeq" id="WP_345143185.1">
    <property type="nucleotide sequence ID" value="NZ_BAABAT010000073.1"/>
</dbReference>
<protein>
    <recommendedName>
        <fullName evidence="1">CHAT domain-containing protein</fullName>
    </recommendedName>
</protein>
<accession>A0ABP8DUG0</accession>
<sequence length="1966" mass="210717">MIGPSFVEDRLVQALRDLLAGHPIEAPPIMADEPYRDATRQLVQLLTRPRDEDGDGWVQAAGEAVEECERLEWVVGVCVGMVLRGLPSLERAEDRVRNRPEALRREATGWRMLSRVTLSGSGSSLFSMAPLFAFAEAERLDEEAGVVDGIDLCAEAPAIEDLVDAASMLRVEEATARAAGPLLEALAEDVTRALRADRWDEVAAGRARYWQRWHQFAHTVPIPRTEALATRPYLATCRLLGQNVGLMHHRAGITSGALMLENFTEHGVMRTFESSAGLGASLEQVVADLLPLRFQLWGPRLQQFHEGYLEGYEDDGEAGYVALATMDRIAQATRGDPDPEGKFPARHLQLPHFVIRATGHVLRTDGSRRPQFAERLEALADVEPRDRIEQATAVLVEAADVDENAAGWAAGTVCNAAVELVDAGDADLALSMLEWCLHAAEDLAPDLVRMMRGLVWMLRGQQDPDTATQALRRAATWFQRDGQWAWARNSLREALRAAAEPQTRGEVLVELLRAYIDETLDTNDGGPAAEAAGFEIDDEGLPEPLRRRIEAHVLAARSMITAERDERHGLARRALDLVADAPDGDGFRALVTDMVPPWEQRGPGERDRLAALVPVATMDALYGQDEEAALDRLRADLDAMTAAGAPAQDWVTVAGRLALVATNAADMLPHRKGEIAAMVHELTERYRALLPPAGDSDPALEHALNNVGWAAASLHGHLPDHAAEDMLDAGIDLLERAVAARPADQAPTGFSAAANNLAMGYRDRARRLDGDARIEQLRQARELMTRVLAVDERLAGDGAPRGTLGIDLDHLNLGLICVDLAEATYEATWIHRKSMDSARWYRRAAQHFTQSRQEAEAAGAPARAGTAASMVAHVATAVCGWYLRERSAADGDLQRAMYDWTCTVAGATHTSTADFIHLCAGTSIAAAADATAAGNGRNPSLMLECARMLLNLWNLAERRAGLPPAIARDARMTALESLQQMVDAGLDRNYPGLTDGLADLLALLQAALWVDLHDLTGEPRYLSGAHERYRALTGSTDAVVRALARPRARWLDAAVSAGQTVCGLSLRTGPDGLALRISAQARDVRLGGLVADTVEAGVIPTADLRDLARFASGHLRPMMDWDPLPTATARARVAGHQDGTPFELVAAALPVPTWDTWMLQLTTQGPEPLRLTPDLPYLGAFDTTAGRLDPATSAAAADHTRVLLFGRPGLTLHVLLPADLLDGGDERLRVHGPPDRPVLEVAAREVFLLLQATPRISAAQVAFLVKTGDPVAGAVCAGSFLADAPDPGMPATALQTFAPLFPFQARVPTEALDTLGSLPVTVLVMVGLPDDLDHLDDLLSSLVDPRRELLLIVDPDEYPVACAAAEWLRARIQSRMSAWLLESAASFGTYHEALSGVQVICADRASAPAAAQMLLDLAALRRVNPDDIPELVDGRPVFVSTKGNPTGNRRLRTLFREPAGFGELLDRYRDLSDHPPRLVLGDAVSPVRRQLMTLTLPRRPVLLLLPGDPALVAAIPLARHLGAILLFASDDGVQACTQLAPPVVYATAPAAARLPAGAWTVHELPADPADLAAAFHAIAARAHADLLAELPSRHPELLANRGLLAEMAPSGYTMLVTDSPEERPWALLAANYAAALNAPVLLVDGELPRRDPRLAAAAGLLDAARWTARADPGRDLATEDEPSPPAPVPIGLDVLGAAGARLSEMAPAYLGFMSSRADFPIELVGDPPIATRYAVGRLAGPDLDSTALLVLRAALAEDVPRPPRIGAVVADAGLAVRSRPLPGARAEAGAVHARLDQQADVATTFLQGEGDLFDFIAGLPAAGLVHFAGHGRYDEARPERSGLVFDSGILTPLGLPPLDGSPIVFGNACQSGLLNGGGPAAAAWTGLAASFLLSGAANYLGSLWPIYDDSSRALAEEFYELLCAGVPVGEALRRARLAIHAAGDPTWAAFVLFGCPRIRVRPMRTE</sequence>
<keyword evidence="3" id="KW-1185">Reference proteome</keyword>
<evidence type="ECO:0000313" key="3">
    <source>
        <dbReference type="Proteomes" id="UP001500620"/>
    </source>
</evidence>
<feature type="domain" description="CHAT" evidence="1">
    <location>
        <begin position="1759"/>
        <end position="1954"/>
    </location>
</feature>
<comment type="caution">
    <text evidence="2">The sequence shown here is derived from an EMBL/GenBank/DDBJ whole genome shotgun (WGS) entry which is preliminary data.</text>
</comment>